<keyword evidence="2" id="KW-1185">Reference proteome</keyword>
<proteinExistence type="predicted"/>
<accession>A0A8T2CCN4</accession>
<gene>
    <name evidence="1" type="ORF">ISN45_Aa01g034990</name>
</gene>
<name>A0A8T2CCN4_9BRAS</name>
<dbReference type="EMBL" id="JAEFBK010000006">
    <property type="protein sequence ID" value="KAG7594764.1"/>
    <property type="molecule type" value="Genomic_DNA"/>
</dbReference>
<dbReference type="Proteomes" id="UP000694240">
    <property type="component" value="Chromosome 6"/>
</dbReference>
<sequence length="76" mass="8902">MANVGNTNLHDRFNTLVGDLQFARNQFQFKCAELVRNHEESQPKKVLEEKKMDLEKYYEKLKEVMKKIVAFAAKIG</sequence>
<organism evidence="1 2">
    <name type="scientific">Arabidopsis thaliana x Arabidopsis arenosa</name>
    <dbReference type="NCBI Taxonomy" id="1240361"/>
    <lineage>
        <taxon>Eukaryota</taxon>
        <taxon>Viridiplantae</taxon>
        <taxon>Streptophyta</taxon>
        <taxon>Embryophyta</taxon>
        <taxon>Tracheophyta</taxon>
        <taxon>Spermatophyta</taxon>
        <taxon>Magnoliopsida</taxon>
        <taxon>eudicotyledons</taxon>
        <taxon>Gunneridae</taxon>
        <taxon>Pentapetalae</taxon>
        <taxon>rosids</taxon>
        <taxon>malvids</taxon>
        <taxon>Brassicales</taxon>
        <taxon>Brassicaceae</taxon>
        <taxon>Camelineae</taxon>
        <taxon>Arabidopsis</taxon>
    </lineage>
</organism>
<dbReference type="AlphaFoldDB" id="A0A8T2CCN4"/>
<evidence type="ECO:0000313" key="2">
    <source>
        <dbReference type="Proteomes" id="UP000694240"/>
    </source>
</evidence>
<comment type="caution">
    <text evidence="1">The sequence shown here is derived from an EMBL/GenBank/DDBJ whole genome shotgun (WGS) entry which is preliminary data.</text>
</comment>
<protein>
    <submittedName>
        <fullName evidence="1">Uncharacterized protein</fullName>
    </submittedName>
</protein>
<evidence type="ECO:0000313" key="1">
    <source>
        <dbReference type="EMBL" id="KAG7594764.1"/>
    </source>
</evidence>
<reference evidence="1 2" key="1">
    <citation type="submission" date="2020-12" db="EMBL/GenBank/DDBJ databases">
        <title>Concerted genomic and epigenomic changes stabilize Arabidopsis allopolyploids.</title>
        <authorList>
            <person name="Chen Z."/>
        </authorList>
    </citation>
    <scope>NUCLEOTIDE SEQUENCE [LARGE SCALE GENOMIC DNA]</scope>
    <source>
        <strain evidence="1">Allo738</strain>
        <tissue evidence="1">Leaf</tissue>
    </source>
</reference>